<comment type="caution">
    <text evidence="2">The sequence shown here is derived from an EMBL/GenBank/DDBJ whole genome shotgun (WGS) entry which is preliminary data.</text>
</comment>
<evidence type="ECO:0000313" key="3">
    <source>
        <dbReference type="Proteomes" id="UP000238176"/>
    </source>
</evidence>
<dbReference type="InterPro" id="IPR011009">
    <property type="entry name" value="Kinase-like_dom_sf"/>
</dbReference>
<dbReference type="EMBL" id="PVTJ01000012">
    <property type="protein sequence ID" value="PRY55807.1"/>
    <property type="molecule type" value="Genomic_DNA"/>
</dbReference>
<dbReference type="AlphaFoldDB" id="A0A2T0UDC2"/>
<reference evidence="2 3" key="1">
    <citation type="submission" date="2018-03" db="EMBL/GenBank/DDBJ databases">
        <title>Genomic Encyclopedia of Type Strains, Phase III (KMG-III): the genomes of soil and plant-associated and newly described type strains.</title>
        <authorList>
            <person name="Whitman W."/>
        </authorList>
    </citation>
    <scope>NUCLEOTIDE SEQUENCE [LARGE SCALE GENOMIC DNA]</scope>
    <source>
        <strain evidence="2 3">CGMCC 4.7067</strain>
    </source>
</reference>
<gene>
    <name evidence="2" type="ORF">B0I28_112120</name>
</gene>
<evidence type="ECO:0000313" key="2">
    <source>
        <dbReference type="EMBL" id="PRY55807.1"/>
    </source>
</evidence>
<sequence length="239" mass="26338">MEGGQGRTWRSGDIVLKPVDNSAEAEWRAETLAALPESEAFRVPKPIRSVSGNWIVEHWEASELLSGSTDPKSWNEAVATGEQFHAALAAVPCPEFLASRDDWWSTADRDSWNLDIALPAEVDDLAAARTPMTVPHQLVHGDLLGNVLYEPGLPPAVIDWAPYWRPTAWATAVALIDAICWHDAPTVLLDSASPQLALRALLYRILTDRHAAAARQTPWTPHPAYTPAIKAVLDRLRQH</sequence>
<dbReference type="SUPFAM" id="SSF56112">
    <property type="entry name" value="Protein kinase-like (PK-like)"/>
    <property type="match status" value="1"/>
</dbReference>
<proteinExistence type="predicted"/>
<evidence type="ECO:0000259" key="1">
    <source>
        <dbReference type="Pfam" id="PF01636"/>
    </source>
</evidence>
<accession>A0A2T0UDC2</accession>
<dbReference type="Pfam" id="PF01636">
    <property type="entry name" value="APH"/>
    <property type="match status" value="1"/>
</dbReference>
<protein>
    <submittedName>
        <fullName evidence="2">Uncharacterized protein (TIGR02569 family)</fullName>
    </submittedName>
</protein>
<keyword evidence="3" id="KW-1185">Reference proteome</keyword>
<organism evidence="2 3">
    <name type="scientific">Glycomyces artemisiae</name>
    <dbReference type="NCBI Taxonomy" id="1076443"/>
    <lineage>
        <taxon>Bacteria</taxon>
        <taxon>Bacillati</taxon>
        <taxon>Actinomycetota</taxon>
        <taxon>Actinomycetes</taxon>
        <taxon>Glycomycetales</taxon>
        <taxon>Glycomycetaceae</taxon>
        <taxon>Glycomyces</taxon>
    </lineage>
</organism>
<feature type="domain" description="Aminoglycoside phosphotransferase" evidence="1">
    <location>
        <begin position="17"/>
        <end position="161"/>
    </location>
</feature>
<name>A0A2T0UDC2_9ACTN</name>
<dbReference type="InterPro" id="IPR002575">
    <property type="entry name" value="Aminoglycoside_PTrfase"/>
</dbReference>
<dbReference type="Proteomes" id="UP000238176">
    <property type="component" value="Unassembled WGS sequence"/>
</dbReference>